<dbReference type="Proteomes" id="UP000769484">
    <property type="component" value="Unassembled WGS sequence"/>
</dbReference>
<keyword evidence="2" id="KW-0472">Membrane</keyword>
<feature type="transmembrane region" description="Helical" evidence="2">
    <location>
        <begin position="208"/>
        <end position="226"/>
    </location>
</feature>
<evidence type="ECO:0000313" key="3">
    <source>
        <dbReference type="EMBL" id="MBF1648945.1"/>
    </source>
</evidence>
<evidence type="ECO:0000256" key="2">
    <source>
        <dbReference type="SAM" id="Phobius"/>
    </source>
</evidence>
<dbReference type="EMBL" id="JABZXJ010000006">
    <property type="protein sequence ID" value="MBF1648945.1"/>
    <property type="molecule type" value="Genomic_DNA"/>
</dbReference>
<accession>A0A930PEK7</accession>
<feature type="transmembrane region" description="Helical" evidence="2">
    <location>
        <begin position="144"/>
        <end position="163"/>
    </location>
</feature>
<evidence type="ECO:0000256" key="1">
    <source>
        <dbReference type="SAM" id="MobiDB-lite"/>
    </source>
</evidence>
<comment type="caution">
    <text evidence="3">The sequence shown here is derived from an EMBL/GenBank/DDBJ whole genome shotgun (WGS) entry which is preliminary data.</text>
</comment>
<feature type="transmembrane region" description="Helical" evidence="2">
    <location>
        <begin position="184"/>
        <end position="202"/>
    </location>
</feature>
<organism evidence="3 4">
    <name type="scientific">Rothia dentocariosa</name>
    <dbReference type="NCBI Taxonomy" id="2047"/>
    <lineage>
        <taxon>Bacteria</taxon>
        <taxon>Bacillati</taxon>
        <taxon>Actinomycetota</taxon>
        <taxon>Actinomycetes</taxon>
        <taxon>Micrococcales</taxon>
        <taxon>Micrococcaceae</taxon>
        <taxon>Rothia</taxon>
    </lineage>
</organism>
<reference evidence="3" key="1">
    <citation type="submission" date="2020-04" db="EMBL/GenBank/DDBJ databases">
        <title>Deep metagenomics examines the oral microbiome during advanced dental caries in children, revealing novel taxa and co-occurrences with host molecules.</title>
        <authorList>
            <person name="Baker J.L."/>
            <person name="Morton J.T."/>
            <person name="Dinis M."/>
            <person name="Alvarez R."/>
            <person name="Tran N.C."/>
            <person name="Knight R."/>
            <person name="Edlund A."/>
        </authorList>
    </citation>
    <scope>NUCLEOTIDE SEQUENCE</scope>
    <source>
        <strain evidence="3">JCVI_47_bin.4</strain>
    </source>
</reference>
<keyword evidence="2" id="KW-0812">Transmembrane</keyword>
<keyword evidence="2" id="KW-1133">Transmembrane helix</keyword>
<gene>
    <name evidence="3" type="ORF">HXO56_02425</name>
</gene>
<feature type="region of interest" description="Disordered" evidence="1">
    <location>
        <begin position="57"/>
        <end position="81"/>
    </location>
</feature>
<dbReference type="AlphaFoldDB" id="A0A930PEK7"/>
<feature type="region of interest" description="Disordered" evidence="1">
    <location>
        <begin position="241"/>
        <end position="261"/>
    </location>
</feature>
<proteinExistence type="predicted"/>
<sequence length="261" mass="28657">MSTDHDFSPHNSARDAPAAQSVRKVPWSGMVDGASAGHELPAYTALYGQLGDEELVIRPSGEPENPTSSGSPVKSPEKAHDSVEVSAAKPLGLENLKIFYVLRIALAYIPIVVIAYSWINSMARYSTSYREETSVNLLSVERPLSHIAILGFLMIPYAVYITAVQTRACAKFIRHKDYPWVEKVNNYGLVFSFVMTMITVAYDNPFGCLMVLFDLGVSIVFVKMMGSETAKTKPAARPLNIANLDSKESSNNSLSDEEAEK</sequence>
<feature type="transmembrane region" description="Helical" evidence="2">
    <location>
        <begin position="98"/>
        <end position="119"/>
    </location>
</feature>
<protein>
    <submittedName>
        <fullName evidence="3">Uncharacterized protein</fullName>
    </submittedName>
</protein>
<feature type="region of interest" description="Disordered" evidence="1">
    <location>
        <begin position="1"/>
        <end position="21"/>
    </location>
</feature>
<evidence type="ECO:0000313" key="4">
    <source>
        <dbReference type="Proteomes" id="UP000769484"/>
    </source>
</evidence>
<name>A0A930PEK7_9MICC</name>